<dbReference type="RefSeq" id="WP_151537230.1">
    <property type="nucleotide sequence ID" value="NZ_WBOS01000022.1"/>
</dbReference>
<feature type="compositionally biased region" description="Low complexity" evidence="1">
    <location>
        <begin position="14"/>
        <end position="23"/>
    </location>
</feature>
<organism evidence="2 3">
    <name type="scientific">Cytobacillus depressus</name>
    <dbReference type="NCBI Taxonomy" id="1602942"/>
    <lineage>
        <taxon>Bacteria</taxon>
        <taxon>Bacillati</taxon>
        <taxon>Bacillota</taxon>
        <taxon>Bacilli</taxon>
        <taxon>Bacillales</taxon>
        <taxon>Bacillaceae</taxon>
        <taxon>Cytobacillus</taxon>
    </lineage>
</organism>
<keyword evidence="3" id="KW-1185">Reference proteome</keyword>
<accession>A0A6L3UXT2</accession>
<gene>
    <name evidence="2" type="ORF">F7731_23550</name>
</gene>
<evidence type="ECO:0000256" key="1">
    <source>
        <dbReference type="SAM" id="MobiDB-lite"/>
    </source>
</evidence>
<dbReference type="AlphaFoldDB" id="A0A6L3UXT2"/>
<comment type="caution">
    <text evidence="2">The sequence shown here is derived from an EMBL/GenBank/DDBJ whole genome shotgun (WGS) entry which is preliminary data.</text>
</comment>
<sequence>MAQKKTNTKKTSEKSQSTISKIQVVGPTDETNGAQILKFSREGNKNPLTITPGEYLDVGEEGDISQDEAQLLLNYSRWEVREVEDGKVVNVVKAAKEVKD</sequence>
<reference evidence="2 3" key="1">
    <citation type="journal article" date="2016" name="Antonie Van Leeuwenhoek">
        <title>Bacillus depressus sp. nov., isolated from soil of a sunflower field.</title>
        <authorList>
            <person name="Wei X."/>
            <person name="Xin D."/>
            <person name="Xin Y."/>
            <person name="Zhang H."/>
            <person name="Wang T."/>
            <person name="Zhang J."/>
        </authorList>
    </citation>
    <scope>NUCLEOTIDE SEQUENCE [LARGE SCALE GENOMIC DNA]</scope>
    <source>
        <strain evidence="2 3">BZ1</strain>
    </source>
</reference>
<evidence type="ECO:0000313" key="3">
    <source>
        <dbReference type="Proteomes" id="UP000481030"/>
    </source>
</evidence>
<dbReference type="Proteomes" id="UP000481030">
    <property type="component" value="Unassembled WGS sequence"/>
</dbReference>
<dbReference type="EMBL" id="WBOS01000022">
    <property type="protein sequence ID" value="KAB2328932.1"/>
    <property type="molecule type" value="Genomic_DNA"/>
</dbReference>
<protein>
    <submittedName>
        <fullName evidence="2">Uncharacterized protein</fullName>
    </submittedName>
</protein>
<feature type="region of interest" description="Disordered" evidence="1">
    <location>
        <begin position="1"/>
        <end position="27"/>
    </location>
</feature>
<proteinExistence type="predicted"/>
<name>A0A6L3UXT2_9BACI</name>
<evidence type="ECO:0000313" key="2">
    <source>
        <dbReference type="EMBL" id="KAB2328932.1"/>
    </source>
</evidence>